<organism evidence="13 14">
    <name type="scientific">Geovibrio thiophilus</name>
    <dbReference type="NCBI Taxonomy" id="139438"/>
    <lineage>
        <taxon>Bacteria</taxon>
        <taxon>Pseudomonadati</taxon>
        <taxon>Deferribacterota</taxon>
        <taxon>Deferribacteres</taxon>
        <taxon>Deferribacterales</taxon>
        <taxon>Geovibrionaceae</taxon>
        <taxon>Geovibrio</taxon>
    </lineage>
</organism>
<dbReference type="InterPro" id="IPR015422">
    <property type="entry name" value="PyrdxlP-dep_Trfase_small"/>
</dbReference>
<accession>A0A3R6AX14</accession>
<protein>
    <recommendedName>
        <fullName evidence="3">cysteine desulfurase</fullName>
        <ecNumber evidence="3">2.8.1.7</ecNumber>
    </recommendedName>
</protein>
<evidence type="ECO:0000256" key="5">
    <source>
        <dbReference type="ARBA" id="ARBA00022723"/>
    </source>
</evidence>
<evidence type="ECO:0000256" key="7">
    <source>
        <dbReference type="ARBA" id="ARBA00023004"/>
    </source>
</evidence>
<keyword evidence="11" id="KW-0175">Coiled coil</keyword>
<evidence type="ECO:0000256" key="8">
    <source>
        <dbReference type="ARBA" id="ARBA00023014"/>
    </source>
</evidence>
<dbReference type="InterPro" id="IPR000192">
    <property type="entry name" value="Aminotrans_V_dom"/>
</dbReference>
<evidence type="ECO:0000259" key="12">
    <source>
        <dbReference type="Pfam" id="PF00266"/>
    </source>
</evidence>
<dbReference type="Proteomes" id="UP000287502">
    <property type="component" value="Chromosome"/>
</dbReference>
<comment type="catalytic activity">
    <reaction evidence="9">
        <text>(sulfur carrier)-H + L-cysteine = (sulfur carrier)-SH + L-alanine</text>
        <dbReference type="Rhea" id="RHEA:43892"/>
        <dbReference type="Rhea" id="RHEA-COMP:14737"/>
        <dbReference type="Rhea" id="RHEA-COMP:14739"/>
        <dbReference type="ChEBI" id="CHEBI:29917"/>
        <dbReference type="ChEBI" id="CHEBI:35235"/>
        <dbReference type="ChEBI" id="CHEBI:57972"/>
        <dbReference type="ChEBI" id="CHEBI:64428"/>
        <dbReference type="EC" id="2.8.1.7"/>
    </reaction>
</comment>
<dbReference type="Gene3D" id="1.10.260.50">
    <property type="match status" value="1"/>
</dbReference>
<keyword evidence="4" id="KW-0808">Transferase</keyword>
<dbReference type="OrthoDB" id="9808002at2"/>
<evidence type="ECO:0000256" key="1">
    <source>
        <dbReference type="ARBA" id="ARBA00001933"/>
    </source>
</evidence>
<dbReference type="EC" id="2.8.1.7" evidence="3"/>
<keyword evidence="5" id="KW-0479">Metal-binding</keyword>
<evidence type="ECO:0000256" key="4">
    <source>
        <dbReference type="ARBA" id="ARBA00022679"/>
    </source>
</evidence>
<dbReference type="GO" id="GO:0031071">
    <property type="term" value="F:cysteine desulfurase activity"/>
    <property type="evidence" value="ECO:0007669"/>
    <property type="project" value="UniProtKB-EC"/>
</dbReference>
<evidence type="ECO:0000256" key="3">
    <source>
        <dbReference type="ARBA" id="ARBA00012239"/>
    </source>
</evidence>
<dbReference type="PIRSF" id="PIRSF005572">
    <property type="entry name" value="NifS"/>
    <property type="match status" value="1"/>
</dbReference>
<keyword evidence="8" id="KW-0411">Iron-sulfur</keyword>
<dbReference type="InterPro" id="IPR015421">
    <property type="entry name" value="PyrdxlP-dep_Trfase_major"/>
</dbReference>
<evidence type="ECO:0000313" key="13">
    <source>
        <dbReference type="EMBL" id="QAR32443.1"/>
    </source>
</evidence>
<evidence type="ECO:0000256" key="11">
    <source>
        <dbReference type="SAM" id="Coils"/>
    </source>
</evidence>
<feature type="domain" description="Aminotransferase class V" evidence="12">
    <location>
        <begin position="2"/>
        <end position="350"/>
    </location>
</feature>
<reference evidence="13 14" key="1">
    <citation type="submission" date="2019-01" db="EMBL/GenBank/DDBJ databases">
        <title>Geovibrio thiophilus DSM 11263, complete genome.</title>
        <authorList>
            <person name="Spring S."/>
            <person name="Bunk B."/>
            <person name="Sproer C."/>
        </authorList>
    </citation>
    <scope>NUCLEOTIDE SEQUENCE [LARGE SCALE GENOMIC DNA]</scope>
    <source>
        <strain evidence="13 14">DSM 11263</strain>
    </source>
</reference>
<comment type="similarity">
    <text evidence="2">Belongs to the class-V pyridoxal-phosphate-dependent aminotransferase family. NifS/IscS subfamily.</text>
</comment>
<dbReference type="PANTHER" id="PTHR11601">
    <property type="entry name" value="CYSTEINE DESULFURYLASE FAMILY MEMBER"/>
    <property type="match status" value="1"/>
</dbReference>
<dbReference type="RefSeq" id="WP_128465730.1">
    <property type="nucleotide sequence ID" value="NZ_CP035108.1"/>
</dbReference>
<dbReference type="InterPro" id="IPR016454">
    <property type="entry name" value="Cysteine_dSase"/>
</dbReference>
<keyword evidence="14" id="KW-1185">Reference proteome</keyword>
<dbReference type="Gene3D" id="3.40.640.10">
    <property type="entry name" value="Type I PLP-dependent aspartate aminotransferase-like (Major domain)"/>
    <property type="match status" value="1"/>
</dbReference>
<keyword evidence="6" id="KW-0663">Pyridoxal phosphate</keyword>
<evidence type="ECO:0000256" key="6">
    <source>
        <dbReference type="ARBA" id="ARBA00022898"/>
    </source>
</evidence>
<dbReference type="EMBL" id="CP035108">
    <property type="protein sequence ID" value="QAR32443.1"/>
    <property type="molecule type" value="Genomic_DNA"/>
</dbReference>
<dbReference type="GO" id="GO:0051536">
    <property type="term" value="F:iron-sulfur cluster binding"/>
    <property type="evidence" value="ECO:0007669"/>
    <property type="project" value="UniProtKB-KW"/>
</dbReference>
<dbReference type="PANTHER" id="PTHR11601:SF34">
    <property type="entry name" value="CYSTEINE DESULFURASE"/>
    <property type="match status" value="1"/>
</dbReference>
<name>A0A3R6AX14_9BACT</name>
<evidence type="ECO:0000256" key="2">
    <source>
        <dbReference type="ARBA" id="ARBA00006490"/>
    </source>
</evidence>
<dbReference type="InterPro" id="IPR015424">
    <property type="entry name" value="PyrdxlP-dep_Trfase"/>
</dbReference>
<dbReference type="PROSITE" id="PS00595">
    <property type="entry name" value="AA_TRANSFER_CLASS_5"/>
    <property type="match status" value="1"/>
</dbReference>
<keyword evidence="7" id="KW-0408">Iron</keyword>
<dbReference type="KEGG" id="gtl:EP073_03210"/>
<feature type="coiled-coil region" evidence="11">
    <location>
        <begin position="237"/>
        <end position="264"/>
    </location>
</feature>
<dbReference type="InterPro" id="IPR020578">
    <property type="entry name" value="Aminotrans_V_PyrdxlP_BS"/>
</dbReference>
<evidence type="ECO:0000313" key="14">
    <source>
        <dbReference type="Proteomes" id="UP000287502"/>
    </source>
</evidence>
<dbReference type="Gene3D" id="3.90.1150.10">
    <property type="entry name" value="Aspartate Aminotransferase, domain 1"/>
    <property type="match status" value="1"/>
</dbReference>
<gene>
    <name evidence="13" type="ORF">EP073_03210</name>
</gene>
<evidence type="ECO:0000256" key="10">
    <source>
        <dbReference type="RuleBase" id="RU004504"/>
    </source>
</evidence>
<sequence>MIYLDHNASTPTAPEVREEMLRTIEIYGNPSSLHEEGQKARGLLDESRAKIAAFIGAFPDEIVFTSGGTEANNIAVQGFTDSAAAVSSIEHSSVLKPFEFLAARGLKLHRFPAGSSGIISTDSLPDGVSIVSLMLVNNDTGVIQPVRKAAEEAHAKGALFHTDAVQAAGKIRINVRELGVDLLSISAHKMYAPKGIGALFVRRGLKASPLMFGGNQEKAARPGTESTLLASAFAKACEIAEERMEEDEMRIARLRDMLETLIKSNVDGCLVNGAEAPRVSGTSNISFSGLKGDSLIINLDLAGLCVSGGSACSSADFKASHVLTAMGRTEDEARSSVRFSLGRETAEAEIFRAAEIVAETVSAMRGRTW</sequence>
<dbReference type="Pfam" id="PF00266">
    <property type="entry name" value="Aminotran_5"/>
    <property type="match status" value="1"/>
</dbReference>
<dbReference type="SUPFAM" id="SSF53383">
    <property type="entry name" value="PLP-dependent transferases"/>
    <property type="match status" value="1"/>
</dbReference>
<proteinExistence type="inferred from homology"/>
<comment type="cofactor">
    <cofactor evidence="1 10">
        <name>pyridoxal 5'-phosphate</name>
        <dbReference type="ChEBI" id="CHEBI:597326"/>
    </cofactor>
</comment>
<evidence type="ECO:0000256" key="9">
    <source>
        <dbReference type="ARBA" id="ARBA00050776"/>
    </source>
</evidence>
<dbReference type="AlphaFoldDB" id="A0A3R6AX14"/>
<dbReference type="GO" id="GO:0046872">
    <property type="term" value="F:metal ion binding"/>
    <property type="evidence" value="ECO:0007669"/>
    <property type="project" value="UniProtKB-KW"/>
</dbReference>